<dbReference type="RefSeq" id="WP_008730921.1">
    <property type="nucleotide sequence ID" value="NZ_AKFT01000073.1"/>
</dbReference>
<dbReference type="GO" id="GO:0005886">
    <property type="term" value="C:plasma membrane"/>
    <property type="evidence" value="ECO:0007669"/>
    <property type="project" value="UniProtKB-SubCell"/>
</dbReference>
<evidence type="ECO:0000256" key="3">
    <source>
        <dbReference type="ARBA" id="ARBA00022475"/>
    </source>
</evidence>
<name>J0XC08_9ACTO</name>
<organism evidence="9 10">
    <name type="scientific">Actinomyces massiliensis F0489</name>
    <dbReference type="NCBI Taxonomy" id="1125718"/>
    <lineage>
        <taxon>Bacteria</taxon>
        <taxon>Bacillati</taxon>
        <taxon>Actinomycetota</taxon>
        <taxon>Actinomycetes</taxon>
        <taxon>Actinomycetales</taxon>
        <taxon>Actinomycetaceae</taxon>
        <taxon>Actinomyces</taxon>
    </lineage>
</organism>
<evidence type="ECO:0000259" key="8">
    <source>
        <dbReference type="Pfam" id="PF02706"/>
    </source>
</evidence>
<dbReference type="InterPro" id="IPR050445">
    <property type="entry name" value="Bact_polysacc_biosynth/exp"/>
</dbReference>
<keyword evidence="3" id="KW-1003">Cell membrane</keyword>
<feature type="transmembrane region" description="Helical" evidence="7">
    <location>
        <begin position="16"/>
        <end position="34"/>
    </location>
</feature>
<keyword evidence="10" id="KW-1185">Reference proteome</keyword>
<evidence type="ECO:0000256" key="1">
    <source>
        <dbReference type="ARBA" id="ARBA00004651"/>
    </source>
</evidence>
<dbReference type="AlphaFoldDB" id="J0XC08"/>
<evidence type="ECO:0000256" key="2">
    <source>
        <dbReference type="ARBA" id="ARBA00006683"/>
    </source>
</evidence>
<dbReference type="eggNOG" id="COG3944">
    <property type="taxonomic scope" value="Bacteria"/>
</dbReference>
<evidence type="ECO:0000313" key="9">
    <source>
        <dbReference type="EMBL" id="EJF46191.1"/>
    </source>
</evidence>
<proteinExistence type="inferred from homology"/>
<evidence type="ECO:0000256" key="7">
    <source>
        <dbReference type="SAM" id="Phobius"/>
    </source>
</evidence>
<evidence type="ECO:0000256" key="4">
    <source>
        <dbReference type="ARBA" id="ARBA00022692"/>
    </source>
</evidence>
<gene>
    <name evidence="9" type="ORF">HMPREF1318_3089</name>
</gene>
<feature type="domain" description="Polysaccharide chain length determinant N-terminal" evidence="8">
    <location>
        <begin position="5"/>
        <end position="88"/>
    </location>
</feature>
<reference evidence="9 10" key="1">
    <citation type="submission" date="2012-05" db="EMBL/GenBank/DDBJ databases">
        <authorList>
            <person name="Harkins D.M."/>
            <person name="Madupu R."/>
            <person name="Durkin A.S."/>
            <person name="Torralba M."/>
            <person name="Methe B."/>
            <person name="Sutton G.G."/>
            <person name="Nelson K.E."/>
        </authorList>
    </citation>
    <scope>NUCLEOTIDE SEQUENCE [LARGE SCALE GENOMIC DNA]</scope>
    <source>
        <strain evidence="9 10">F0489</strain>
    </source>
</reference>
<comment type="caution">
    <text evidence="9">The sequence shown here is derived from an EMBL/GenBank/DDBJ whole genome shotgun (WGS) entry which is preliminary data.</text>
</comment>
<dbReference type="OrthoDB" id="3259631at2"/>
<feature type="non-terminal residue" evidence="9">
    <location>
        <position position="273"/>
    </location>
</feature>
<dbReference type="EMBL" id="AKFT01000073">
    <property type="protein sequence ID" value="EJF46191.1"/>
    <property type="molecule type" value="Genomic_DNA"/>
</dbReference>
<dbReference type="Proteomes" id="UP000002941">
    <property type="component" value="Unassembled WGS sequence"/>
</dbReference>
<sequence>MEPDQIVSALRRHAPLALAHIVLGAIIGLAVALLSPPVYSSHTKALVAADGGDGTHSVSSASSVITNIMPTLVEIGTSQSVVDRVSSSTGVDRSKVAGAVKLSNPTNSLIIDVTAQASSPQDAQAIAQGEIKALRGEISTMSIQKEEVTLTLTDIDPASLPTSPSGPSRTRYTLIGGVVGGFLGVMTALFMSKLNPPASASPTATRRTAGHAATAPEMDVAGITGINTAADAGAEGFGAAASGVSGISGVGGVRSVGRAVGGGPRGAGGRDRA</sequence>
<protein>
    <submittedName>
        <fullName evidence="9">Chain length determinant protein</fullName>
    </submittedName>
</protein>
<dbReference type="PANTHER" id="PTHR32309:SF31">
    <property type="entry name" value="CAPSULAR EXOPOLYSACCHARIDE FAMILY"/>
    <property type="match status" value="1"/>
</dbReference>
<evidence type="ECO:0000256" key="6">
    <source>
        <dbReference type="ARBA" id="ARBA00023136"/>
    </source>
</evidence>
<dbReference type="PANTHER" id="PTHR32309">
    <property type="entry name" value="TYROSINE-PROTEIN KINASE"/>
    <property type="match status" value="1"/>
</dbReference>
<dbReference type="InterPro" id="IPR003856">
    <property type="entry name" value="LPS_length_determ_N"/>
</dbReference>
<evidence type="ECO:0000313" key="10">
    <source>
        <dbReference type="Proteomes" id="UP000002941"/>
    </source>
</evidence>
<accession>J0XC08</accession>
<comment type="subcellular location">
    <subcellularLocation>
        <location evidence="1">Cell membrane</location>
        <topology evidence="1">Multi-pass membrane protein</topology>
    </subcellularLocation>
</comment>
<keyword evidence="5 7" id="KW-1133">Transmembrane helix</keyword>
<keyword evidence="6 7" id="KW-0472">Membrane</keyword>
<keyword evidence="4 7" id="KW-0812">Transmembrane</keyword>
<dbReference type="Pfam" id="PF02706">
    <property type="entry name" value="Wzz"/>
    <property type="match status" value="1"/>
</dbReference>
<evidence type="ECO:0000256" key="5">
    <source>
        <dbReference type="ARBA" id="ARBA00022989"/>
    </source>
</evidence>
<comment type="similarity">
    <text evidence="2">Belongs to the CpsC/CapA family.</text>
</comment>